<dbReference type="Proteomes" id="UP000306477">
    <property type="component" value="Unassembled WGS sequence"/>
</dbReference>
<comment type="caution">
    <text evidence="1">The sequence shown here is derived from an EMBL/GenBank/DDBJ whole genome shotgun (WGS) entry which is preliminary data.</text>
</comment>
<keyword evidence="2" id="KW-1185">Reference proteome</keyword>
<dbReference type="InterPro" id="IPR029470">
    <property type="entry name" value="PDDEXK_4"/>
</dbReference>
<dbReference type="EMBL" id="SLUB01000022">
    <property type="protein sequence ID" value="THE11937.1"/>
    <property type="molecule type" value="Genomic_DNA"/>
</dbReference>
<dbReference type="AlphaFoldDB" id="A0A4S3PQK5"/>
<organism evidence="1 2">
    <name type="scientific">Bacillus timonensis</name>
    <dbReference type="NCBI Taxonomy" id="1033734"/>
    <lineage>
        <taxon>Bacteria</taxon>
        <taxon>Bacillati</taxon>
        <taxon>Bacillota</taxon>
        <taxon>Bacilli</taxon>
        <taxon>Bacillales</taxon>
        <taxon>Bacillaceae</taxon>
        <taxon>Bacillus</taxon>
    </lineage>
</organism>
<evidence type="ECO:0000313" key="2">
    <source>
        <dbReference type="Proteomes" id="UP000306477"/>
    </source>
</evidence>
<dbReference type="Pfam" id="PF14281">
    <property type="entry name" value="PDDEXK_4"/>
    <property type="match status" value="1"/>
</dbReference>
<dbReference type="RefSeq" id="WP_136380041.1">
    <property type="nucleotide sequence ID" value="NZ_SLUB01000022.1"/>
</dbReference>
<evidence type="ECO:0008006" key="3">
    <source>
        <dbReference type="Google" id="ProtNLM"/>
    </source>
</evidence>
<name>A0A4S3PQK5_9BACI</name>
<evidence type="ECO:0000313" key="1">
    <source>
        <dbReference type="EMBL" id="THE11937.1"/>
    </source>
</evidence>
<protein>
    <recommendedName>
        <fullName evidence="3">PD-(D/E)XK nuclease superfamily protein</fullName>
    </recommendedName>
</protein>
<sequence length="378" mass="44945">MKNRPNIFKFATKELTQDAFIVWSLSWINVPGDFPEKRYGLELLNTMLKLHDIHVPSNVIDSIEVIRQYKNIDILIRFSAGHKKYQIIIEDKTNTAMHSGQLEKYFNLLKSENNKDDMEILGVYYKTGYIFDNEVSYIDRFNEKIGKFKVFNRQEMIHVISTYIDVISSDIFHDYYDYILELQQEEELIKANLASKELDKVKSSLKTDVGQWIFMKELFGKIAEKDDKTSIRRGNSSGRPWTQCSFIPSNTSDEFPEALFYRLDRRKEGYYLSVRQYYNYEANASKLNQPLDSYRREKVERLQALIQLFEDTMQHFKKENPRYLLENGKRVTDRAGKKESEIGVFFINEKNTPDKIMEFIPEFHHRFLKEIKGEWELN</sequence>
<dbReference type="OrthoDB" id="6796607at2"/>
<accession>A0A4S3PQK5</accession>
<reference evidence="1 2" key="1">
    <citation type="journal article" date="2019" name="Indoor Air">
        <title>Impacts of indoor surface finishes on bacterial viability.</title>
        <authorList>
            <person name="Hu J."/>
            <person name="Maamar S.B."/>
            <person name="Glawe A.J."/>
            <person name="Gottel N."/>
            <person name="Gilbert J.A."/>
            <person name="Hartmann E.M."/>
        </authorList>
    </citation>
    <scope>NUCLEOTIDE SEQUENCE [LARGE SCALE GENOMIC DNA]</scope>
    <source>
        <strain evidence="1 2">AF060A6</strain>
    </source>
</reference>
<proteinExistence type="predicted"/>
<gene>
    <name evidence="1" type="ORF">E1I69_13065</name>
</gene>